<dbReference type="Pfam" id="PF00072">
    <property type="entry name" value="Response_reg"/>
    <property type="match status" value="1"/>
</dbReference>
<dbReference type="GO" id="GO:0000160">
    <property type="term" value="P:phosphorelay signal transduction system"/>
    <property type="evidence" value="ECO:0007669"/>
    <property type="project" value="InterPro"/>
</dbReference>
<dbReference type="Proteomes" id="UP000248168">
    <property type="component" value="Unassembled WGS sequence"/>
</dbReference>
<name>A0A330L9Y6_9BACT</name>
<dbReference type="PIRSF" id="PIRSF036883">
    <property type="entry name" value="RR_HD-GYP_mod"/>
    <property type="match status" value="1"/>
</dbReference>
<dbReference type="PANTHER" id="PTHR33525">
    <property type="match status" value="1"/>
</dbReference>
<organism evidence="4 5">
    <name type="scientific">Nitrospira lenta</name>
    <dbReference type="NCBI Taxonomy" id="1436998"/>
    <lineage>
        <taxon>Bacteria</taxon>
        <taxon>Pseudomonadati</taxon>
        <taxon>Nitrospirota</taxon>
        <taxon>Nitrospiria</taxon>
        <taxon>Nitrospirales</taxon>
        <taxon>Nitrospiraceae</taxon>
        <taxon>Nitrospira</taxon>
    </lineage>
</organism>
<gene>
    <name evidence="4" type="ORF">NITLEN_50147</name>
</gene>
<dbReference type="Gene3D" id="3.40.50.2300">
    <property type="match status" value="1"/>
</dbReference>
<feature type="domain" description="Response regulatory" evidence="2">
    <location>
        <begin position="3"/>
        <end position="118"/>
    </location>
</feature>
<dbReference type="PANTHER" id="PTHR33525:SF3">
    <property type="entry name" value="RIBONUCLEASE Y"/>
    <property type="match status" value="1"/>
</dbReference>
<reference evidence="5" key="1">
    <citation type="submission" date="2018-04" db="EMBL/GenBank/DDBJ databases">
        <authorList>
            <person name="Lucker S."/>
            <person name="Sakoula D."/>
        </authorList>
    </citation>
    <scope>NUCLEOTIDE SEQUENCE [LARGE SCALE GENOMIC DNA]</scope>
</reference>
<dbReference type="InterPro" id="IPR011006">
    <property type="entry name" value="CheY-like_superfamily"/>
</dbReference>
<dbReference type="SUPFAM" id="SSF52172">
    <property type="entry name" value="CheY-like"/>
    <property type="match status" value="1"/>
</dbReference>
<protein>
    <submittedName>
        <fullName evidence="4">Response regulator, CheY-like</fullName>
    </submittedName>
</protein>
<feature type="domain" description="HDOD" evidence="3">
    <location>
        <begin position="139"/>
        <end position="336"/>
    </location>
</feature>
<dbReference type="InterPro" id="IPR052340">
    <property type="entry name" value="RNase_Y/CdgJ"/>
</dbReference>
<dbReference type="InParanoid" id="A0A330L9Y6"/>
<dbReference type="InterPro" id="IPR013976">
    <property type="entry name" value="HDOD"/>
</dbReference>
<evidence type="ECO:0000256" key="1">
    <source>
        <dbReference type="PROSITE-ProRule" id="PRU00169"/>
    </source>
</evidence>
<dbReference type="Gene3D" id="1.10.3210.10">
    <property type="entry name" value="Hypothetical protein af1432"/>
    <property type="match status" value="1"/>
</dbReference>
<evidence type="ECO:0000259" key="2">
    <source>
        <dbReference type="PROSITE" id="PS50110"/>
    </source>
</evidence>
<dbReference type="SMART" id="SM00448">
    <property type="entry name" value="REC"/>
    <property type="match status" value="1"/>
</dbReference>
<dbReference type="EMBL" id="OUNR01000018">
    <property type="protein sequence ID" value="SPP66107.1"/>
    <property type="molecule type" value="Genomic_DNA"/>
</dbReference>
<dbReference type="InterPro" id="IPR001789">
    <property type="entry name" value="Sig_transdc_resp-reg_receiver"/>
</dbReference>
<sequence>MRRVLFVDDMPEVLRMLQRTLDPIKGEWDMRFVESAPDALAVLEQDAFDVLATDMIMPGMDGFQLLKEAKTRYPQMVRIAFSGQQGQNLGLRSTDLAHQFLEKPIDAQLLRSIMTRACGLRVLLSDDNVRKIVTNLKNLPSLPALYKELMDEIHSGDASLKKIAKIISKDMAMVTKILQLVNSAFFGLRTTVSNSEQAVALLGSDTIRSLVLSMQAFSQFDAKALPSFSLEALWQHGLKTSGYAKAIAKEERAPQTMIDDAFTAGLLHDIGMLVLASNLPDGYQQVLGLQKDRGLLDWQAEQEVFGVTHAEVGAYLLGLWGVGEAIVEAVAYHHRPSACDELAFSPLTAVHVANVLVESEQPAGEGATSLPIDEAYLTKLGKLDQLAAWKEMCAQEEQ</sequence>
<dbReference type="SUPFAM" id="SSF109604">
    <property type="entry name" value="HD-domain/PDEase-like"/>
    <property type="match status" value="1"/>
</dbReference>
<evidence type="ECO:0000259" key="3">
    <source>
        <dbReference type="PROSITE" id="PS51833"/>
    </source>
</evidence>
<dbReference type="CDD" id="cd00077">
    <property type="entry name" value="HDc"/>
    <property type="match status" value="1"/>
</dbReference>
<proteinExistence type="predicted"/>
<dbReference type="SMART" id="SM00471">
    <property type="entry name" value="HDc"/>
    <property type="match status" value="1"/>
</dbReference>
<dbReference type="Pfam" id="PF08668">
    <property type="entry name" value="HDOD"/>
    <property type="match status" value="1"/>
</dbReference>
<dbReference type="InterPro" id="IPR003607">
    <property type="entry name" value="HD/PDEase_dom"/>
</dbReference>
<accession>A0A330L9Y6</accession>
<evidence type="ECO:0000313" key="4">
    <source>
        <dbReference type="EMBL" id="SPP66107.1"/>
    </source>
</evidence>
<keyword evidence="5" id="KW-1185">Reference proteome</keyword>
<dbReference type="PROSITE" id="PS50110">
    <property type="entry name" value="RESPONSE_REGULATORY"/>
    <property type="match status" value="1"/>
</dbReference>
<dbReference type="InterPro" id="IPR014626">
    <property type="entry name" value="Sig_transdc_resp-reg_put"/>
</dbReference>
<dbReference type="RefSeq" id="WP_181416881.1">
    <property type="nucleotide sequence ID" value="NZ_OUNR01000018.1"/>
</dbReference>
<dbReference type="AlphaFoldDB" id="A0A330L9Y6"/>
<evidence type="ECO:0000313" key="5">
    <source>
        <dbReference type="Proteomes" id="UP000248168"/>
    </source>
</evidence>
<dbReference type="PROSITE" id="PS51833">
    <property type="entry name" value="HDOD"/>
    <property type="match status" value="1"/>
</dbReference>
<keyword evidence="1" id="KW-0597">Phosphoprotein</keyword>
<feature type="modified residue" description="4-aspartylphosphate" evidence="1">
    <location>
        <position position="54"/>
    </location>
</feature>